<gene>
    <name evidence="2" type="ORF">BP5553_00373</name>
</gene>
<dbReference type="EMBL" id="NPIC01000001">
    <property type="protein sequence ID" value="RDL40394.1"/>
    <property type="molecule type" value="Genomic_DNA"/>
</dbReference>
<dbReference type="OrthoDB" id="1859733at2759"/>
<proteinExistence type="predicted"/>
<organism evidence="2 3">
    <name type="scientific">Venustampulla echinocandica</name>
    <dbReference type="NCBI Taxonomy" id="2656787"/>
    <lineage>
        <taxon>Eukaryota</taxon>
        <taxon>Fungi</taxon>
        <taxon>Dikarya</taxon>
        <taxon>Ascomycota</taxon>
        <taxon>Pezizomycotina</taxon>
        <taxon>Leotiomycetes</taxon>
        <taxon>Helotiales</taxon>
        <taxon>Pleuroascaceae</taxon>
        <taxon>Venustampulla</taxon>
    </lineage>
</organism>
<keyword evidence="1" id="KW-0732">Signal</keyword>
<dbReference type="RefSeq" id="XP_031873050.1">
    <property type="nucleotide sequence ID" value="XM_032008996.1"/>
</dbReference>
<keyword evidence="3" id="KW-1185">Reference proteome</keyword>
<dbReference type="PANTHER" id="PTHR35567:SF1">
    <property type="entry name" value="CONSERVED FUNGAL PROTEIN (AFU_ORTHOLOGUE AFUA_1G14230)"/>
    <property type="match status" value="1"/>
</dbReference>
<name>A0A370TXY9_9HELO</name>
<reference evidence="2 3" key="1">
    <citation type="journal article" date="2018" name="IMA Fungus">
        <title>IMA Genome-F 9: Draft genome sequence of Annulohypoxylon stygium, Aspergillus mulundensis, Berkeleyomyces basicola (syn. Thielaviopsis basicola), Ceratocystis smalleyi, two Cercospora beticola strains, Coleophoma cylindrospora, Fusarium fracticaudum, Phialophora cf. hyalina, and Morchella septimelata.</title>
        <authorList>
            <person name="Wingfield B.D."/>
            <person name="Bills G.F."/>
            <person name="Dong Y."/>
            <person name="Huang W."/>
            <person name="Nel W.J."/>
            <person name="Swalarsk-Parry B.S."/>
            <person name="Vaghefi N."/>
            <person name="Wilken P.M."/>
            <person name="An Z."/>
            <person name="de Beer Z.W."/>
            <person name="De Vos L."/>
            <person name="Chen L."/>
            <person name="Duong T.A."/>
            <person name="Gao Y."/>
            <person name="Hammerbacher A."/>
            <person name="Kikkert J.R."/>
            <person name="Li Y."/>
            <person name="Li H."/>
            <person name="Li K."/>
            <person name="Li Q."/>
            <person name="Liu X."/>
            <person name="Ma X."/>
            <person name="Naidoo K."/>
            <person name="Pethybridge S.J."/>
            <person name="Sun J."/>
            <person name="Steenkamp E.T."/>
            <person name="van der Nest M.A."/>
            <person name="van Wyk S."/>
            <person name="Wingfield M.J."/>
            <person name="Xiong C."/>
            <person name="Yue Q."/>
            <person name="Zhang X."/>
        </authorList>
    </citation>
    <scope>NUCLEOTIDE SEQUENCE [LARGE SCALE GENOMIC DNA]</scope>
    <source>
        <strain evidence="2 3">BP 5553</strain>
    </source>
</reference>
<dbReference type="Pfam" id="PF11937">
    <property type="entry name" value="DUF3455"/>
    <property type="match status" value="1"/>
</dbReference>
<evidence type="ECO:0008006" key="4">
    <source>
        <dbReference type="Google" id="ProtNLM"/>
    </source>
</evidence>
<evidence type="ECO:0000256" key="1">
    <source>
        <dbReference type="SAM" id="SignalP"/>
    </source>
</evidence>
<feature type="chain" id="PRO_5016639232" description="Malate dehydrogenase" evidence="1">
    <location>
        <begin position="18"/>
        <end position="259"/>
    </location>
</feature>
<dbReference type="InterPro" id="IPR021851">
    <property type="entry name" value="DUF3455"/>
</dbReference>
<dbReference type="GeneID" id="43593222"/>
<comment type="caution">
    <text evidence="2">The sequence shown here is derived from an EMBL/GenBank/DDBJ whole genome shotgun (WGS) entry which is preliminary data.</text>
</comment>
<dbReference type="AlphaFoldDB" id="A0A370TXY9"/>
<protein>
    <recommendedName>
        <fullName evidence="4">Malate dehydrogenase</fullName>
    </recommendedName>
</protein>
<accession>A0A370TXY9</accession>
<evidence type="ECO:0000313" key="3">
    <source>
        <dbReference type="Proteomes" id="UP000254866"/>
    </source>
</evidence>
<evidence type="ECO:0000313" key="2">
    <source>
        <dbReference type="EMBL" id="RDL40394.1"/>
    </source>
</evidence>
<feature type="signal peptide" evidence="1">
    <location>
        <begin position="1"/>
        <end position="17"/>
    </location>
</feature>
<dbReference type="Proteomes" id="UP000254866">
    <property type="component" value="Unassembled WGS sequence"/>
</dbReference>
<sequence>MLSELWVVSALCAVALSAPTFSMSAVERPVEMKVLSDYFQMLSAKVQEGKKMAQAPVCDLSRAVLPVTSSSTLPAPEPGNTVKHVAIGRGTQNYTCDTTNATAIPVAAGAVATLFNASCVASTYPDLLSLLPSLALEFNLTSPDQETLTLSDLAVSGHHFFSNATTPLFDLNTQARQLGLVPCKGGNSTAAPKDAVVGQNNKGFGAVAWLRLPTRDGAGNVQEVFRVNTAGGKPPAACVGMPATFEVQYAAEYWFFQSS</sequence>
<dbReference type="PANTHER" id="PTHR35567">
    <property type="entry name" value="MALATE DEHYDROGENASE (AFU_ORTHOLOGUE AFUA_2G13800)"/>
    <property type="match status" value="1"/>
</dbReference>